<dbReference type="InterPro" id="IPR050178">
    <property type="entry name" value="AspA/AstE_fam"/>
</dbReference>
<evidence type="ECO:0000256" key="2">
    <source>
        <dbReference type="ARBA" id="ARBA00022723"/>
    </source>
</evidence>
<dbReference type="InterPro" id="IPR055438">
    <property type="entry name" value="AstE_AspA_cat"/>
</dbReference>
<keyword evidence="2 5" id="KW-0479">Metal-binding</keyword>
<comment type="similarity">
    <text evidence="5">Belongs to the AspA/AstE family. Succinylglutamate desuccinylase subfamily.</text>
</comment>
<keyword evidence="4 5" id="KW-0862">Zinc</keyword>
<feature type="binding site" evidence="5">
    <location>
        <position position="178"/>
    </location>
    <ligand>
        <name>Zn(2+)</name>
        <dbReference type="ChEBI" id="CHEBI:29105"/>
    </ligand>
</feature>
<comment type="catalytic activity">
    <reaction evidence="5">
        <text>N-succinyl-L-glutamate + H2O = L-glutamate + succinate</text>
        <dbReference type="Rhea" id="RHEA:15169"/>
        <dbReference type="ChEBI" id="CHEBI:15377"/>
        <dbReference type="ChEBI" id="CHEBI:29985"/>
        <dbReference type="ChEBI" id="CHEBI:30031"/>
        <dbReference type="ChEBI" id="CHEBI:58763"/>
        <dbReference type="EC" id="3.5.1.96"/>
    </reaction>
</comment>
<accession>A0A1R4B259</accession>
<evidence type="ECO:0000256" key="1">
    <source>
        <dbReference type="ARBA" id="ARBA00022503"/>
    </source>
</evidence>
<dbReference type="EMBL" id="FUFT01000002">
    <property type="protein sequence ID" value="SJL83002.1"/>
    <property type="molecule type" value="Genomic_DNA"/>
</dbReference>
<comment type="cofactor">
    <cofactor evidence="5">
        <name>Zn(2+)</name>
        <dbReference type="ChEBI" id="CHEBI:29105"/>
    </cofactor>
    <text evidence="5">Binds 1 zinc ion per subunit.</text>
</comment>
<dbReference type="STRING" id="1918946.VPAL9027_00948"/>
<reference evidence="8 9" key="1">
    <citation type="submission" date="2017-02" db="EMBL/GenBank/DDBJ databases">
        <authorList>
            <person name="Peterson S.W."/>
        </authorList>
    </citation>
    <scope>NUCLEOTIDE SEQUENCE [LARGE SCALE GENOMIC DNA]</scope>
    <source>
        <strain evidence="8 9">CECT 9027</strain>
    </source>
</reference>
<dbReference type="PIRSF" id="PIRSF017020">
    <property type="entry name" value="AstE"/>
    <property type="match status" value="1"/>
</dbReference>
<dbReference type="GO" id="GO:0019544">
    <property type="term" value="P:L-arginine catabolic process to L-glutamate"/>
    <property type="evidence" value="ECO:0007669"/>
    <property type="project" value="UniProtKB-UniRule"/>
</dbReference>
<evidence type="ECO:0000313" key="9">
    <source>
        <dbReference type="Proteomes" id="UP000189475"/>
    </source>
</evidence>
<dbReference type="AlphaFoldDB" id="A0A1R4B259"/>
<evidence type="ECO:0000256" key="5">
    <source>
        <dbReference type="HAMAP-Rule" id="MF_00767"/>
    </source>
</evidence>
<dbReference type="PANTHER" id="PTHR15162:SF7">
    <property type="entry name" value="SUCCINYLGLUTAMATE DESUCCINYLASE"/>
    <property type="match status" value="1"/>
</dbReference>
<dbReference type="HAMAP" id="MF_00767">
    <property type="entry name" value="Arg_catab_AstE"/>
    <property type="match status" value="1"/>
</dbReference>
<dbReference type="InterPro" id="IPR007036">
    <property type="entry name" value="Aste_AspA_hybrid_dom"/>
</dbReference>
<dbReference type="Gene3D" id="3.40.630.10">
    <property type="entry name" value="Zn peptidases"/>
    <property type="match status" value="1"/>
</dbReference>
<gene>
    <name evidence="5 8" type="primary">astE</name>
    <name evidence="8" type="ORF">VPAL9027_00948</name>
</gene>
<dbReference type="NCBIfam" id="NF003706">
    <property type="entry name" value="PRK05324.1"/>
    <property type="match status" value="1"/>
</dbReference>
<dbReference type="GO" id="GO:0008270">
    <property type="term" value="F:zinc ion binding"/>
    <property type="evidence" value="ECO:0007669"/>
    <property type="project" value="UniProtKB-UniRule"/>
</dbReference>
<dbReference type="Pfam" id="PF24827">
    <property type="entry name" value="AstE_AspA_cat"/>
    <property type="match status" value="1"/>
</dbReference>
<sequence>MRSRVRGGFNYDDHVELQQEGIRMTKALFQDTLLNDTLDMTRPVTLGSIMSQSGVTVTVHERGFIEVIPPASRDVDKHVIISAGVHGNETTPLEMMDRWMSDILAGKLDIGCRCLFIIAHPEAINQHTRFIDTNLNRLFDDQVIPTNTESVIAARIKHYTEAFFCNTPKDARWHLDLHCSIRRSKHHSFAVSPRSRNETRSLDLVNFLSAAKVEALMLANAPSSTYSWYSAEHHSAQALTIELGQVNRIGENDLAQFKAFDRAIRFLLAGQGLAMAKHDHLPVMYRVTRTLMRLNQDFNFLFAEDVENFTSFVHGEVFGHDGDKPLMAQNANEAIVFPNPRVEIGQRAALMVCQVTIRYEHGQIIFD</sequence>
<evidence type="ECO:0000256" key="3">
    <source>
        <dbReference type="ARBA" id="ARBA00022801"/>
    </source>
</evidence>
<feature type="binding site" evidence="5">
    <location>
        <position position="86"/>
    </location>
    <ligand>
        <name>Zn(2+)</name>
        <dbReference type="ChEBI" id="CHEBI:29105"/>
    </ligand>
</feature>
<organism evidence="8 9">
    <name type="scientific">Vibrio palustris</name>
    <dbReference type="NCBI Taxonomy" id="1918946"/>
    <lineage>
        <taxon>Bacteria</taxon>
        <taxon>Pseudomonadati</taxon>
        <taxon>Pseudomonadota</taxon>
        <taxon>Gammaproteobacteria</taxon>
        <taxon>Vibrionales</taxon>
        <taxon>Vibrionaceae</taxon>
        <taxon>Vibrio</taxon>
    </lineage>
</organism>
<dbReference type="EC" id="3.5.1.96" evidence="5"/>
<feature type="domain" description="Succinylglutamate desuccinylase/Aspartoacylase catalytic" evidence="7">
    <location>
        <begin position="77"/>
        <end position="264"/>
    </location>
</feature>
<evidence type="ECO:0000259" key="6">
    <source>
        <dbReference type="Pfam" id="PF04952"/>
    </source>
</evidence>
<dbReference type="SUPFAM" id="SSF53187">
    <property type="entry name" value="Zn-dependent exopeptidases"/>
    <property type="match status" value="1"/>
</dbReference>
<protein>
    <recommendedName>
        <fullName evidence="5">Succinylglutamate desuccinylase</fullName>
        <ecNumber evidence="5">3.5.1.96</ecNumber>
    </recommendedName>
</protein>
<comment type="pathway">
    <text evidence="5">Amino-acid degradation; L-arginine degradation via AST pathway; L-glutamate and succinate from L-arginine: step 5/5.</text>
</comment>
<dbReference type="GO" id="GO:0016788">
    <property type="term" value="F:hydrolase activity, acting on ester bonds"/>
    <property type="evidence" value="ECO:0007669"/>
    <property type="project" value="UniProtKB-UniRule"/>
</dbReference>
<keyword evidence="3 5" id="KW-0378">Hydrolase</keyword>
<dbReference type="GO" id="GO:0019545">
    <property type="term" value="P:L-arginine catabolic process to succinate"/>
    <property type="evidence" value="ECO:0007669"/>
    <property type="project" value="UniProtKB-UniRule"/>
</dbReference>
<comment type="function">
    <text evidence="5">Transforms N(2)-succinylglutamate into succinate and glutamate.</text>
</comment>
<dbReference type="UniPathway" id="UPA00185">
    <property type="reaction ID" value="UER00283"/>
</dbReference>
<dbReference type="PANTHER" id="PTHR15162">
    <property type="entry name" value="ASPARTOACYLASE"/>
    <property type="match status" value="1"/>
</dbReference>
<evidence type="ECO:0000256" key="4">
    <source>
        <dbReference type="ARBA" id="ARBA00022833"/>
    </source>
</evidence>
<keyword evidence="9" id="KW-1185">Reference proteome</keyword>
<keyword evidence="1 5" id="KW-0056">Arginine metabolism</keyword>
<evidence type="ECO:0000259" key="7">
    <source>
        <dbReference type="Pfam" id="PF24827"/>
    </source>
</evidence>
<proteinExistence type="inferred from homology"/>
<dbReference type="GO" id="GO:0009017">
    <property type="term" value="F:succinylglutamate desuccinylase activity"/>
    <property type="evidence" value="ECO:0007669"/>
    <property type="project" value="UniProtKB-EC"/>
</dbReference>
<dbReference type="InterPro" id="IPR016681">
    <property type="entry name" value="SuccinylGlu_desuccinylase"/>
</dbReference>
<dbReference type="Pfam" id="PF04952">
    <property type="entry name" value="AstE_AspA_hybrid"/>
    <property type="match status" value="1"/>
</dbReference>
<feature type="active site" evidence="5">
    <location>
        <position position="242"/>
    </location>
</feature>
<evidence type="ECO:0000313" key="8">
    <source>
        <dbReference type="EMBL" id="SJL83002.1"/>
    </source>
</evidence>
<dbReference type="Proteomes" id="UP000189475">
    <property type="component" value="Unassembled WGS sequence"/>
</dbReference>
<feature type="domain" description="AstE/AspA barrel-sandwich hybrid" evidence="6">
    <location>
        <begin position="283"/>
        <end position="354"/>
    </location>
</feature>
<feature type="binding site" evidence="5">
    <location>
        <position position="89"/>
    </location>
    <ligand>
        <name>Zn(2+)</name>
        <dbReference type="ChEBI" id="CHEBI:29105"/>
    </ligand>
</feature>
<name>A0A1R4B259_9VIBR</name>